<dbReference type="AlphaFoldDB" id="A0A8T0Q241"/>
<dbReference type="Proteomes" id="UP000823388">
    <property type="component" value="Chromosome 7N"/>
</dbReference>
<gene>
    <name evidence="3" type="ORF">PVAP13_7NG256500</name>
</gene>
<dbReference type="Pfam" id="PF26578">
    <property type="entry name" value="LLG1"/>
    <property type="match status" value="1"/>
</dbReference>
<dbReference type="InterPro" id="IPR039307">
    <property type="entry name" value="LORELEI-like"/>
</dbReference>
<sequence length="140" mass="14776">MGSTSTAAMLFCCVALSVVAVGFAIPQEKNKFISMGALDCANNITETPSPSRKLIQGGCPVRFDTSPGLDAVVSSCRGVPSAQRCCGAFKTYACPYSDVINDNSENGCASAMFFEINVRGRLRPGIFSQLCVEGPFGLRC</sequence>
<feature type="chain" id="PRO_5035927631" description="GPI-anchored protein LLG1-like domain-containing protein" evidence="1">
    <location>
        <begin position="25"/>
        <end position="140"/>
    </location>
</feature>
<name>A0A8T0Q241_PANVG</name>
<reference evidence="3" key="1">
    <citation type="submission" date="2020-05" db="EMBL/GenBank/DDBJ databases">
        <title>WGS assembly of Panicum virgatum.</title>
        <authorList>
            <person name="Lovell J.T."/>
            <person name="Jenkins J."/>
            <person name="Shu S."/>
            <person name="Juenger T.E."/>
            <person name="Schmutz J."/>
        </authorList>
    </citation>
    <scope>NUCLEOTIDE SEQUENCE</scope>
    <source>
        <strain evidence="3">AP13</strain>
    </source>
</reference>
<comment type="caution">
    <text evidence="3">The sequence shown here is derived from an EMBL/GenBank/DDBJ whole genome shotgun (WGS) entry which is preliminary data.</text>
</comment>
<feature type="domain" description="GPI-anchored protein LLG1-like" evidence="2">
    <location>
        <begin position="68"/>
        <end position="138"/>
    </location>
</feature>
<keyword evidence="1" id="KW-0732">Signal</keyword>
<organism evidence="3 4">
    <name type="scientific">Panicum virgatum</name>
    <name type="common">Blackwell switchgrass</name>
    <dbReference type="NCBI Taxonomy" id="38727"/>
    <lineage>
        <taxon>Eukaryota</taxon>
        <taxon>Viridiplantae</taxon>
        <taxon>Streptophyta</taxon>
        <taxon>Embryophyta</taxon>
        <taxon>Tracheophyta</taxon>
        <taxon>Spermatophyta</taxon>
        <taxon>Magnoliopsida</taxon>
        <taxon>Liliopsida</taxon>
        <taxon>Poales</taxon>
        <taxon>Poaceae</taxon>
        <taxon>PACMAD clade</taxon>
        <taxon>Panicoideae</taxon>
        <taxon>Panicodae</taxon>
        <taxon>Paniceae</taxon>
        <taxon>Panicinae</taxon>
        <taxon>Panicum</taxon>
        <taxon>Panicum sect. Hiantes</taxon>
    </lineage>
</organism>
<dbReference type="EMBL" id="CM029050">
    <property type="protein sequence ID" value="KAG2567198.1"/>
    <property type="molecule type" value="Genomic_DNA"/>
</dbReference>
<dbReference type="InterPro" id="IPR058888">
    <property type="entry name" value="LLG1-like"/>
</dbReference>
<evidence type="ECO:0000256" key="1">
    <source>
        <dbReference type="SAM" id="SignalP"/>
    </source>
</evidence>
<evidence type="ECO:0000313" key="3">
    <source>
        <dbReference type="EMBL" id="KAG2567198.1"/>
    </source>
</evidence>
<keyword evidence="4" id="KW-1185">Reference proteome</keyword>
<accession>A0A8T0Q241</accession>
<feature type="signal peptide" evidence="1">
    <location>
        <begin position="1"/>
        <end position="24"/>
    </location>
</feature>
<evidence type="ECO:0000259" key="2">
    <source>
        <dbReference type="Pfam" id="PF26578"/>
    </source>
</evidence>
<dbReference type="PANTHER" id="PTHR31533">
    <property type="entry name" value="GPI-ANCHORED PROTEIN LLG1-RELATED-RELATED"/>
    <property type="match status" value="1"/>
</dbReference>
<dbReference type="PANTHER" id="PTHR31533:SF37">
    <property type="entry name" value="OS04G0500300 PROTEIN"/>
    <property type="match status" value="1"/>
</dbReference>
<protein>
    <recommendedName>
        <fullName evidence="2">GPI-anchored protein LLG1-like domain-containing protein</fullName>
    </recommendedName>
</protein>
<proteinExistence type="predicted"/>
<evidence type="ECO:0000313" key="4">
    <source>
        <dbReference type="Proteomes" id="UP000823388"/>
    </source>
</evidence>